<evidence type="ECO:0000313" key="2">
    <source>
        <dbReference type="EMBL" id="QGZ56743.1"/>
    </source>
</evidence>
<evidence type="ECO:0000313" key="3">
    <source>
        <dbReference type="Proteomes" id="UP000434209"/>
    </source>
</evidence>
<dbReference type="Proteomes" id="UP000434209">
    <property type="component" value="Chromosome 2"/>
</dbReference>
<evidence type="ECO:0008006" key="4">
    <source>
        <dbReference type="Google" id="ProtNLM"/>
    </source>
</evidence>
<accession>A0A7Z2G7P7</accession>
<gene>
    <name evidence="2" type="ORF">FAZ97_17415</name>
</gene>
<protein>
    <recommendedName>
        <fullName evidence="4">Terminase small subunit</fullName>
    </recommendedName>
</protein>
<dbReference type="OrthoDB" id="9004232at2"/>
<dbReference type="KEGG" id="pacp:FAZ97_17415"/>
<evidence type="ECO:0000256" key="1">
    <source>
        <dbReference type="SAM" id="MobiDB-lite"/>
    </source>
</evidence>
<organism evidence="2 3">
    <name type="scientific">Paraburkholderia acidiphila</name>
    <dbReference type="NCBI Taxonomy" id="2571747"/>
    <lineage>
        <taxon>Bacteria</taxon>
        <taxon>Pseudomonadati</taxon>
        <taxon>Pseudomonadota</taxon>
        <taxon>Betaproteobacteria</taxon>
        <taxon>Burkholderiales</taxon>
        <taxon>Burkholderiaceae</taxon>
        <taxon>Paraburkholderia</taxon>
    </lineage>
</organism>
<dbReference type="RefSeq" id="WP_158759697.1">
    <property type="nucleotide sequence ID" value="NZ_CP046910.1"/>
</dbReference>
<sequence length="238" mass="25296">MVASNAAQRRAAPSDAGVTQRGAKAREKAKNVTQASVTPVAVGTDGVIGKAALADALGWTRPKLDRRLDSDESFPIAKRGTRAGGWEFDLAAVKAYLAGGAGAPRARAPAQAAAAPDANPYPGAKYTVLPPSAVPPPGVEPVIHSGEQTARQRRDQVQAEILEDKLRRDRGELVQAEVMRQVITKMLVHLGKGMDRLADQVVEKLGLPEENADAIRELTDDLRTTMVDELKVLMGPDA</sequence>
<dbReference type="AlphaFoldDB" id="A0A7Z2G7P7"/>
<proteinExistence type="predicted"/>
<feature type="region of interest" description="Disordered" evidence="1">
    <location>
        <begin position="1"/>
        <end position="35"/>
    </location>
</feature>
<name>A0A7Z2G7P7_9BURK</name>
<reference evidence="2 3" key="1">
    <citation type="submission" date="2019-12" db="EMBL/GenBank/DDBJ databases">
        <title>Paraburkholderia acidiphila 7Q-K02 sp. nov and Paraburkholderia acidisoli DHF22 sp. nov., two strains isolated from forest soil.</title>
        <authorList>
            <person name="Gao Z."/>
            <person name="Qiu L."/>
        </authorList>
    </citation>
    <scope>NUCLEOTIDE SEQUENCE [LARGE SCALE GENOMIC DNA]</scope>
    <source>
        <strain evidence="2 3">7Q-K02</strain>
    </source>
</reference>
<dbReference type="EMBL" id="CP046910">
    <property type="protein sequence ID" value="QGZ56743.1"/>
    <property type="molecule type" value="Genomic_DNA"/>
</dbReference>
<dbReference type="Gene3D" id="1.10.10.10">
    <property type="entry name" value="Winged helix-like DNA-binding domain superfamily/Winged helix DNA-binding domain"/>
    <property type="match status" value="1"/>
</dbReference>
<dbReference type="InterPro" id="IPR036388">
    <property type="entry name" value="WH-like_DNA-bd_sf"/>
</dbReference>
<keyword evidence="3" id="KW-1185">Reference proteome</keyword>